<evidence type="ECO:0000313" key="9">
    <source>
        <dbReference type="Proteomes" id="UP000482209"/>
    </source>
</evidence>
<evidence type="ECO:0000256" key="5">
    <source>
        <dbReference type="ARBA" id="ARBA00022989"/>
    </source>
</evidence>
<evidence type="ECO:0000256" key="4">
    <source>
        <dbReference type="ARBA" id="ARBA00022692"/>
    </source>
</evidence>
<dbReference type="GO" id="GO:0005886">
    <property type="term" value="C:plasma membrane"/>
    <property type="evidence" value="ECO:0007669"/>
    <property type="project" value="UniProtKB-SubCell"/>
</dbReference>
<dbReference type="InterPro" id="IPR052031">
    <property type="entry name" value="Membrane_Transporter-Flippase"/>
</dbReference>
<keyword evidence="3" id="KW-1003">Cell membrane</keyword>
<dbReference type="InterPro" id="IPR048279">
    <property type="entry name" value="MdtK-like"/>
</dbReference>
<feature type="transmembrane region" description="Helical" evidence="7">
    <location>
        <begin position="165"/>
        <end position="184"/>
    </location>
</feature>
<keyword evidence="9" id="KW-1185">Reference proteome</keyword>
<accession>A0A6L5XW48</accession>
<feature type="transmembrane region" description="Helical" evidence="7">
    <location>
        <begin position="51"/>
        <end position="76"/>
    </location>
</feature>
<dbReference type="Proteomes" id="UP000482209">
    <property type="component" value="Unassembled WGS sequence"/>
</dbReference>
<keyword evidence="2" id="KW-0813">Transport</keyword>
<dbReference type="GO" id="GO:0015297">
    <property type="term" value="F:antiporter activity"/>
    <property type="evidence" value="ECO:0007669"/>
    <property type="project" value="InterPro"/>
</dbReference>
<comment type="caution">
    <text evidence="8">The sequence shown here is derived from an EMBL/GenBank/DDBJ whole genome shotgun (WGS) entry which is preliminary data.</text>
</comment>
<dbReference type="Pfam" id="PF01554">
    <property type="entry name" value="MatE"/>
    <property type="match status" value="2"/>
</dbReference>
<dbReference type="PANTHER" id="PTHR43549:SF3">
    <property type="entry name" value="MULTIDRUG RESISTANCE PROTEIN YPNP-RELATED"/>
    <property type="match status" value="1"/>
</dbReference>
<dbReference type="PANTHER" id="PTHR43549">
    <property type="entry name" value="MULTIDRUG RESISTANCE PROTEIN YPNP-RELATED"/>
    <property type="match status" value="1"/>
</dbReference>
<keyword evidence="6 7" id="KW-0472">Membrane</keyword>
<feature type="transmembrane region" description="Helical" evidence="7">
    <location>
        <begin position="357"/>
        <end position="374"/>
    </location>
</feature>
<feature type="transmembrane region" description="Helical" evidence="7">
    <location>
        <begin position="88"/>
        <end position="111"/>
    </location>
</feature>
<protein>
    <submittedName>
        <fullName evidence="8">MATE family efflux transporter</fullName>
    </submittedName>
</protein>
<dbReference type="CDD" id="cd13138">
    <property type="entry name" value="MATE_yoeA_like"/>
    <property type="match status" value="1"/>
</dbReference>
<reference evidence="8 9" key="1">
    <citation type="submission" date="2019-08" db="EMBL/GenBank/DDBJ databases">
        <title>In-depth cultivation of the pig gut microbiome towards novel bacterial diversity and tailored functional studies.</title>
        <authorList>
            <person name="Wylensek D."/>
            <person name="Hitch T.C.A."/>
            <person name="Clavel T."/>
        </authorList>
    </citation>
    <scope>NUCLEOTIDE SEQUENCE [LARGE SCALE GENOMIC DNA]</scope>
    <source>
        <strain evidence="8 9">WCA-693-APC-MOT-I</strain>
    </source>
</reference>
<dbReference type="EMBL" id="VUMT01000004">
    <property type="protein sequence ID" value="MSS63060.1"/>
    <property type="molecule type" value="Genomic_DNA"/>
</dbReference>
<proteinExistence type="predicted"/>
<evidence type="ECO:0000256" key="3">
    <source>
        <dbReference type="ARBA" id="ARBA00022475"/>
    </source>
</evidence>
<evidence type="ECO:0000256" key="1">
    <source>
        <dbReference type="ARBA" id="ARBA00004651"/>
    </source>
</evidence>
<keyword evidence="4 7" id="KW-0812">Transmembrane</keyword>
<dbReference type="AlphaFoldDB" id="A0A6L5XW48"/>
<dbReference type="GO" id="GO:0042910">
    <property type="term" value="F:xenobiotic transmembrane transporter activity"/>
    <property type="evidence" value="ECO:0007669"/>
    <property type="project" value="InterPro"/>
</dbReference>
<feature type="transmembrane region" description="Helical" evidence="7">
    <location>
        <begin position="12"/>
        <end position="31"/>
    </location>
</feature>
<keyword evidence="5 7" id="KW-1133">Transmembrane helix</keyword>
<feature type="transmembrane region" description="Helical" evidence="7">
    <location>
        <begin position="190"/>
        <end position="212"/>
    </location>
</feature>
<evidence type="ECO:0000256" key="7">
    <source>
        <dbReference type="SAM" id="Phobius"/>
    </source>
</evidence>
<dbReference type="PIRSF" id="PIRSF006603">
    <property type="entry name" value="DinF"/>
    <property type="match status" value="1"/>
</dbReference>
<feature type="transmembrane region" description="Helical" evidence="7">
    <location>
        <begin position="395"/>
        <end position="414"/>
    </location>
</feature>
<feature type="transmembrane region" description="Helical" evidence="7">
    <location>
        <begin position="420"/>
        <end position="437"/>
    </location>
</feature>
<dbReference type="RefSeq" id="WP_154517630.1">
    <property type="nucleotide sequence ID" value="NZ_VUMT01000004.1"/>
</dbReference>
<sequence length="447" mass="48346">MEKDMTVGKPGRLILLFTIPLIIGNIFQQLYSMVDTIIVGRYVGVSALASVGLTGPMSFLILGFVMGLTGGFAVIVAQRFGAKDEDGLRHAVAISIYLCVFFTIVLTAIGMGTAKIILIAMNTPEDVLTDAYIYIMIIFAGIGATFLYNMIACILRALGDSRTPLYFLIFSSIVNIVLDLVLIINFNMGVAGAGIATVISQGLSGILCVIYTKRKYPILKFQKKDFRFDWTLIQKHLTIGLPMAFQFSITAVGVIILQGALNLFGADYIAGFTAANKVEQLVSQPANSFGTTMANYTGQNLGAGKYERIKEGTRKCSIITLAFAVLAALIVFYFGKDLTLLFVKEGNAKVLKASREYLNTIAVFLPVLSLLFVYRNVLQGMGRSFVPLMAGVAELVARTIGAITFPAILGFVGICIAGPFAWILATIPLAIAYFTVMKRIGINSSNK</sequence>
<feature type="transmembrane region" description="Helical" evidence="7">
    <location>
        <begin position="131"/>
        <end position="158"/>
    </location>
</feature>
<evidence type="ECO:0000256" key="6">
    <source>
        <dbReference type="ARBA" id="ARBA00023136"/>
    </source>
</evidence>
<evidence type="ECO:0000256" key="2">
    <source>
        <dbReference type="ARBA" id="ARBA00022448"/>
    </source>
</evidence>
<comment type="subcellular location">
    <subcellularLocation>
        <location evidence="1">Cell membrane</location>
        <topology evidence="1">Multi-pass membrane protein</topology>
    </subcellularLocation>
</comment>
<name>A0A6L5XW48_9FIRM</name>
<feature type="transmembrane region" description="Helical" evidence="7">
    <location>
        <begin position="316"/>
        <end position="335"/>
    </location>
</feature>
<organism evidence="8 9">
    <name type="scientific">Velocimicrobium porci</name>
    <dbReference type="NCBI Taxonomy" id="2606634"/>
    <lineage>
        <taxon>Bacteria</taxon>
        <taxon>Bacillati</taxon>
        <taxon>Bacillota</taxon>
        <taxon>Clostridia</taxon>
        <taxon>Lachnospirales</taxon>
        <taxon>Lachnospiraceae</taxon>
        <taxon>Velocimicrobium</taxon>
    </lineage>
</organism>
<gene>
    <name evidence="8" type="ORF">FYJ58_04100</name>
</gene>
<dbReference type="InterPro" id="IPR002528">
    <property type="entry name" value="MATE_fam"/>
</dbReference>
<dbReference type="NCBIfam" id="TIGR00797">
    <property type="entry name" value="matE"/>
    <property type="match status" value="1"/>
</dbReference>
<evidence type="ECO:0000313" key="8">
    <source>
        <dbReference type="EMBL" id="MSS63060.1"/>
    </source>
</evidence>